<dbReference type="Proteomes" id="UP000009326">
    <property type="component" value="Unassembled WGS sequence"/>
</dbReference>
<dbReference type="Pfam" id="PF07963">
    <property type="entry name" value="N_methyl"/>
    <property type="match status" value="1"/>
</dbReference>
<accession>I7J322</accession>
<evidence type="ECO:0000256" key="6">
    <source>
        <dbReference type="ARBA" id="ARBA00022989"/>
    </source>
</evidence>
<reference evidence="11 13" key="1">
    <citation type="submission" date="2012-06" db="EMBL/GenBank/DDBJ databases">
        <title>Draft genome sequence of Lactobacillus gigeriorum CRBIP 24.85T, isolated from chicken crop.</title>
        <authorList>
            <person name="Cousin S."/>
            <person name="Ma L."/>
            <person name="Creno S."/>
            <person name="Clermont D."/>
            <person name="Loux V."/>
            <person name="Bizet C."/>
            <person name="Bouchier C."/>
        </authorList>
    </citation>
    <scope>NUCLEOTIDE SEQUENCE [LARGE SCALE GENOMIC DNA]</scope>
    <source>
        <strain evidence="13">CRBIP 24.85T</strain>
        <strain evidence="11">Type strain: CRBIP 24.85</strain>
    </source>
</reference>
<dbReference type="STRING" id="1423751.FC38_GL000085"/>
<evidence type="ECO:0000256" key="10">
    <source>
        <dbReference type="SAM" id="Phobius"/>
    </source>
</evidence>
<name>I7J322_9LACO</name>
<dbReference type="PATRIC" id="fig|1423751.3.peg.88"/>
<dbReference type="PROSITE" id="PS00409">
    <property type="entry name" value="PROKAR_NTER_METHYL"/>
    <property type="match status" value="1"/>
</dbReference>
<comment type="caution">
    <text evidence="11">The sequence shown here is derived from an EMBL/GenBank/DDBJ whole genome shotgun (WGS) entry which is preliminary data.</text>
</comment>
<dbReference type="InterPro" id="IPR012902">
    <property type="entry name" value="N_methyl_site"/>
</dbReference>
<keyword evidence="7 10" id="KW-0472">Membrane</keyword>
<feature type="transmembrane region" description="Helical" evidence="10">
    <location>
        <begin position="21"/>
        <end position="45"/>
    </location>
</feature>
<comment type="subcellular location">
    <subcellularLocation>
        <location evidence="1">Cell membrane</location>
        <topology evidence="1">Single-pass membrane protein</topology>
    </subcellularLocation>
    <subcellularLocation>
        <location evidence="2">Cell surface</location>
    </subcellularLocation>
</comment>
<keyword evidence="14" id="KW-1185">Reference proteome</keyword>
<keyword evidence="3" id="KW-1003">Cell membrane</keyword>
<reference evidence="12 14" key="2">
    <citation type="journal article" date="2015" name="Genome Announc.">
        <title>Expanding the biotechnology potential of lactobacilli through comparative genomics of 213 strains and associated genera.</title>
        <authorList>
            <person name="Sun Z."/>
            <person name="Harris H.M."/>
            <person name="McCann A."/>
            <person name="Guo C."/>
            <person name="Argimon S."/>
            <person name="Zhang W."/>
            <person name="Yang X."/>
            <person name="Jeffery I.B."/>
            <person name="Cooney J.C."/>
            <person name="Kagawa T.F."/>
            <person name="Liu W."/>
            <person name="Song Y."/>
            <person name="Salvetti E."/>
            <person name="Wrobel A."/>
            <person name="Rasinkangas P."/>
            <person name="Parkhill J."/>
            <person name="Rea M.C."/>
            <person name="O'Sullivan O."/>
            <person name="Ritari J."/>
            <person name="Douillard F.P."/>
            <person name="Paul Ross R."/>
            <person name="Yang R."/>
            <person name="Briner A.E."/>
            <person name="Felis G.E."/>
            <person name="de Vos W.M."/>
            <person name="Barrangou R."/>
            <person name="Klaenhammer T.R."/>
            <person name="Caufield P.W."/>
            <person name="Cui Y."/>
            <person name="Zhang H."/>
            <person name="O'Toole P.W."/>
        </authorList>
    </citation>
    <scope>NUCLEOTIDE SEQUENCE [LARGE SCALE GENOMIC DNA]</scope>
    <source>
        <strain evidence="12 14">DSM 23908</strain>
    </source>
</reference>
<evidence type="ECO:0000313" key="11">
    <source>
        <dbReference type="EMBL" id="CCI87257.1"/>
    </source>
</evidence>
<dbReference type="NCBIfam" id="NF040999">
    <property type="entry name" value="pilin_ComGC"/>
    <property type="match status" value="1"/>
</dbReference>
<organism evidence="11 13">
    <name type="scientific">Lactobacillus gigeriorum DSM 23908 = CRBIP 24.85</name>
    <dbReference type="NCBI Taxonomy" id="1423751"/>
    <lineage>
        <taxon>Bacteria</taxon>
        <taxon>Bacillati</taxon>
        <taxon>Bacillota</taxon>
        <taxon>Bacilli</taxon>
        <taxon>Lactobacillales</taxon>
        <taxon>Lactobacillaceae</taxon>
        <taxon>Lactobacillus</taxon>
    </lineage>
</organism>
<evidence type="ECO:0000256" key="9">
    <source>
        <dbReference type="ARBA" id="ARBA00043982"/>
    </source>
</evidence>
<dbReference type="InterPro" id="IPR000983">
    <property type="entry name" value="Bac_GSPG_pilin"/>
</dbReference>
<dbReference type="EMBL" id="CAKC01000059">
    <property type="protein sequence ID" value="CCI87257.1"/>
    <property type="molecule type" value="Genomic_DNA"/>
</dbReference>
<keyword evidence="4" id="KW-0488">Methylation</keyword>
<dbReference type="Proteomes" id="UP000051521">
    <property type="component" value="Unassembled WGS sequence"/>
</dbReference>
<dbReference type="GO" id="GO:0015628">
    <property type="term" value="P:protein secretion by the type II secretion system"/>
    <property type="evidence" value="ECO:0007669"/>
    <property type="project" value="InterPro"/>
</dbReference>
<dbReference type="GO" id="GO:0005886">
    <property type="term" value="C:plasma membrane"/>
    <property type="evidence" value="ECO:0007669"/>
    <property type="project" value="UniProtKB-SubCell"/>
</dbReference>
<proteinExistence type="inferred from homology"/>
<gene>
    <name evidence="11" type="ORF">BN52_03615</name>
    <name evidence="12" type="ORF">FC38_GL000085</name>
</gene>
<sequence length="123" mass="14010">MKKLKQYLVGLLRKNRQQKGFTLIEMVVVIAIIVILLIIIAPNLIHQKDNADHKSRDAFKTTLETQVELYKMDDNIKDKELKIDSLAKAGYLTQDQVAKAAKYKLTIDSNDGKIVDNEKPSEN</sequence>
<evidence type="ECO:0000313" key="14">
    <source>
        <dbReference type="Proteomes" id="UP000051521"/>
    </source>
</evidence>
<evidence type="ECO:0000313" key="12">
    <source>
        <dbReference type="EMBL" id="KRN14793.1"/>
    </source>
</evidence>
<dbReference type="GO" id="GO:0030420">
    <property type="term" value="P:establishment of competence for transformation"/>
    <property type="evidence" value="ECO:0007669"/>
    <property type="project" value="UniProtKB-KW"/>
</dbReference>
<evidence type="ECO:0000256" key="2">
    <source>
        <dbReference type="ARBA" id="ARBA00004241"/>
    </source>
</evidence>
<dbReference type="Gene3D" id="3.30.700.10">
    <property type="entry name" value="Glycoprotein, Type 4 Pilin"/>
    <property type="match status" value="1"/>
</dbReference>
<dbReference type="OrthoDB" id="2327388at2"/>
<evidence type="ECO:0000256" key="7">
    <source>
        <dbReference type="ARBA" id="ARBA00023136"/>
    </source>
</evidence>
<dbReference type="PRINTS" id="PR00813">
    <property type="entry name" value="BCTERIALGSPG"/>
</dbReference>
<keyword evidence="6 10" id="KW-1133">Transmembrane helix</keyword>
<dbReference type="InterPro" id="IPR045584">
    <property type="entry name" value="Pilin-like"/>
</dbReference>
<keyword evidence="5 10" id="KW-0812">Transmembrane</keyword>
<dbReference type="SUPFAM" id="SSF54523">
    <property type="entry name" value="Pili subunits"/>
    <property type="match status" value="1"/>
</dbReference>
<evidence type="ECO:0000256" key="5">
    <source>
        <dbReference type="ARBA" id="ARBA00022692"/>
    </source>
</evidence>
<dbReference type="EMBL" id="AYZO01000001">
    <property type="protein sequence ID" value="KRN14793.1"/>
    <property type="molecule type" value="Genomic_DNA"/>
</dbReference>
<keyword evidence="8" id="KW-0178">Competence</keyword>
<evidence type="ECO:0000313" key="13">
    <source>
        <dbReference type="Proteomes" id="UP000009326"/>
    </source>
</evidence>
<dbReference type="NCBIfam" id="TIGR02532">
    <property type="entry name" value="IV_pilin_GFxxxE"/>
    <property type="match status" value="1"/>
</dbReference>
<dbReference type="GO" id="GO:0009986">
    <property type="term" value="C:cell surface"/>
    <property type="evidence" value="ECO:0007669"/>
    <property type="project" value="UniProtKB-SubCell"/>
</dbReference>
<evidence type="ECO:0000256" key="8">
    <source>
        <dbReference type="ARBA" id="ARBA00023287"/>
    </source>
</evidence>
<dbReference type="RefSeq" id="WP_008473434.1">
    <property type="nucleotide sequence ID" value="NZ_AYZO01000001.1"/>
</dbReference>
<dbReference type="GO" id="GO:0015627">
    <property type="term" value="C:type II protein secretion system complex"/>
    <property type="evidence" value="ECO:0007669"/>
    <property type="project" value="InterPro"/>
</dbReference>
<evidence type="ECO:0000256" key="1">
    <source>
        <dbReference type="ARBA" id="ARBA00004162"/>
    </source>
</evidence>
<evidence type="ECO:0000256" key="4">
    <source>
        <dbReference type="ARBA" id="ARBA00022481"/>
    </source>
</evidence>
<evidence type="ECO:0000256" key="3">
    <source>
        <dbReference type="ARBA" id="ARBA00022475"/>
    </source>
</evidence>
<protein>
    <submittedName>
        <fullName evidence="11">ComG operon protein ComGC</fullName>
    </submittedName>
</protein>
<dbReference type="AlphaFoldDB" id="I7J322"/>
<comment type="similarity">
    <text evidence="9">Belongs to the ComGC family.</text>
</comment>
<dbReference type="InterPro" id="IPR016940">
    <property type="entry name" value="ComGC"/>
</dbReference>